<evidence type="ECO:0000256" key="7">
    <source>
        <dbReference type="PIRSR" id="PIRSR630616-2"/>
    </source>
</evidence>
<feature type="binding site" evidence="7 9">
    <location>
        <position position="147"/>
    </location>
    <ligand>
        <name>ATP</name>
        <dbReference type="ChEBI" id="CHEBI:30616"/>
    </ligand>
</feature>
<dbReference type="AlphaFoldDB" id="A0A7S1EVT4"/>
<dbReference type="Pfam" id="PF00069">
    <property type="entry name" value="Pkinase"/>
    <property type="match status" value="1"/>
</dbReference>
<feature type="binding site" evidence="7">
    <location>
        <begin position="247"/>
        <end position="248"/>
    </location>
    <ligand>
        <name>ATP</name>
        <dbReference type="ChEBI" id="CHEBI:30616"/>
    </ligand>
</feature>
<evidence type="ECO:0000256" key="2">
    <source>
        <dbReference type="ARBA" id="ARBA00022679"/>
    </source>
</evidence>
<feature type="compositionally biased region" description="Low complexity" evidence="10">
    <location>
        <begin position="65"/>
        <end position="74"/>
    </location>
</feature>
<dbReference type="PANTHER" id="PTHR24350">
    <property type="entry name" value="SERINE/THREONINE-PROTEIN KINASE IAL-RELATED"/>
    <property type="match status" value="1"/>
</dbReference>
<sequence>MSLRSAPNARSATSPSSGEVHARRSVRCSLNSLAVSARSSPGTASGSCSSRPRTTRGARHERGRQSPPHSSPRSRASDETREREEEEEEVAKEETVASSQSPLRVRIPSVWSRDLELYLEDPFLGSGAFATILQTTHRSSGQGLALKVMNRTNFVMRGIEHQLDAEIEAMRRCVSCRHLVRLFDVVEEHDHVYLQLELCEGDLLRYTSLQPSSCLSELDAATWSRQMFLGLQELHSLGIFHRDIKPENLLYTTDRTLKIADFGWCAEVRETPCSLAGTFQYMAPEILTGLSQTEAVDVWSGGLSILQLMMAKPLLTTFIGPGATNLTVSDPEQATKMRVQWLVTEIFVRCPLSDGDRPEHMSPGCWDLHQKVLVPEPRHRLPVAEALLHTWLEPKIRERDRERDLEASSDQPSLPSPRNLPETWAPSEPMPGPGRSPAPPLNLPRSRCKTPLSAQGAPMRRGSRPSSCSRSEMVPVLGLEADKGRVVTRTSRGAARRVKSPGAERTAPVANVATPARNRRPQDQEPAQSSSPLARKPIRPVWPQFLGPSSARSTTRSRGSEARRQSPEARPSSEACRQVRPYDSGDLLPRRPSSEARPSEAQIQRLTLRDEALHCPFAKRPFNPDVGLKGGSLKGIAAKHVPEFKGGSVMVPSSAARVVASRTPERTGVFACSRRDRENLIAQMQNSDSKEMHLRRRSPMGRPARPHATVRVPSPSGSLLLAESLQRSPRPPTRTRPTTALEQYPSTRHLRANVFASAPRTPVVQMRVSAPATPQIDHRSLLLDRRPVANV</sequence>
<dbReference type="PROSITE" id="PS00107">
    <property type="entry name" value="PROTEIN_KINASE_ATP"/>
    <property type="match status" value="1"/>
</dbReference>
<evidence type="ECO:0000256" key="6">
    <source>
        <dbReference type="PIRSR" id="PIRSR630616-1"/>
    </source>
</evidence>
<dbReference type="SMART" id="SM00220">
    <property type="entry name" value="S_TKc"/>
    <property type="match status" value="1"/>
</dbReference>
<reference evidence="12" key="1">
    <citation type="submission" date="2021-01" db="EMBL/GenBank/DDBJ databases">
        <authorList>
            <person name="Corre E."/>
            <person name="Pelletier E."/>
            <person name="Niang G."/>
            <person name="Scheremetjew M."/>
            <person name="Finn R."/>
            <person name="Kale V."/>
            <person name="Holt S."/>
            <person name="Cochrane G."/>
            <person name="Meng A."/>
            <person name="Brown T."/>
            <person name="Cohen L."/>
        </authorList>
    </citation>
    <scope>NUCLEOTIDE SEQUENCE</scope>
</reference>
<evidence type="ECO:0000313" key="12">
    <source>
        <dbReference type="EMBL" id="CAD8826639.1"/>
    </source>
</evidence>
<keyword evidence="1" id="KW-0723">Serine/threonine-protein kinase</keyword>
<feature type="compositionally biased region" description="Low complexity" evidence="10">
    <location>
        <begin position="39"/>
        <end position="50"/>
    </location>
</feature>
<dbReference type="GO" id="GO:0005524">
    <property type="term" value="F:ATP binding"/>
    <property type="evidence" value="ECO:0007669"/>
    <property type="project" value="UniProtKB-UniRule"/>
</dbReference>
<feature type="compositionally biased region" description="Polar residues" evidence="10">
    <location>
        <begin position="28"/>
        <end position="38"/>
    </location>
</feature>
<evidence type="ECO:0000256" key="5">
    <source>
        <dbReference type="ARBA" id="ARBA00022840"/>
    </source>
</evidence>
<evidence type="ECO:0000256" key="8">
    <source>
        <dbReference type="PIRSR" id="PIRSR630616-3"/>
    </source>
</evidence>
<proteinExistence type="predicted"/>
<feature type="compositionally biased region" description="Basic and acidic residues" evidence="10">
    <location>
        <begin position="558"/>
        <end position="567"/>
    </location>
</feature>
<evidence type="ECO:0000256" key="9">
    <source>
        <dbReference type="PROSITE-ProRule" id="PRU10141"/>
    </source>
</evidence>
<keyword evidence="2" id="KW-0808">Transferase</keyword>
<dbReference type="InterPro" id="IPR030616">
    <property type="entry name" value="Aur-like"/>
</dbReference>
<gene>
    <name evidence="12" type="ORF">NSCI0253_LOCUS985</name>
</gene>
<feature type="compositionally biased region" description="Polar residues" evidence="10">
    <location>
        <begin position="8"/>
        <end position="17"/>
    </location>
</feature>
<feature type="region of interest" description="Disordered" evidence="10">
    <location>
        <begin position="400"/>
        <end position="600"/>
    </location>
</feature>
<dbReference type="InterPro" id="IPR017441">
    <property type="entry name" value="Protein_kinase_ATP_BS"/>
</dbReference>
<feature type="region of interest" description="Disordered" evidence="10">
    <location>
        <begin position="1"/>
        <end position="99"/>
    </location>
</feature>
<feature type="region of interest" description="Disordered" evidence="10">
    <location>
        <begin position="687"/>
        <end position="717"/>
    </location>
</feature>
<dbReference type="InterPro" id="IPR000719">
    <property type="entry name" value="Prot_kinase_dom"/>
</dbReference>
<dbReference type="SUPFAM" id="SSF56112">
    <property type="entry name" value="Protein kinase-like (PK-like)"/>
    <property type="match status" value="1"/>
</dbReference>
<dbReference type="PROSITE" id="PS00108">
    <property type="entry name" value="PROTEIN_KINASE_ST"/>
    <property type="match status" value="1"/>
</dbReference>
<feature type="cross-link" description="Glycyl lysine isopeptide (Lys-Gly) (interchain with G-Cter in SUMO2)" evidence="8">
    <location>
        <position position="245"/>
    </location>
</feature>
<dbReference type="InterPro" id="IPR011009">
    <property type="entry name" value="Kinase-like_dom_sf"/>
</dbReference>
<feature type="compositionally biased region" description="Pro residues" evidence="10">
    <location>
        <begin position="428"/>
        <end position="442"/>
    </location>
</feature>
<keyword evidence="5 7" id="KW-0067">ATP-binding</keyword>
<accession>A0A7S1EVT4</accession>
<organism evidence="12">
    <name type="scientific">Noctiluca scintillans</name>
    <name type="common">Sea sparkle</name>
    <name type="synonym">Red tide dinoflagellate</name>
    <dbReference type="NCBI Taxonomy" id="2966"/>
    <lineage>
        <taxon>Eukaryota</taxon>
        <taxon>Sar</taxon>
        <taxon>Alveolata</taxon>
        <taxon>Dinophyceae</taxon>
        <taxon>Noctilucales</taxon>
        <taxon>Noctilucaceae</taxon>
        <taxon>Noctiluca</taxon>
    </lineage>
</organism>
<feature type="domain" description="Protein kinase" evidence="11">
    <location>
        <begin position="118"/>
        <end position="392"/>
    </location>
</feature>
<dbReference type="EMBL" id="HBFQ01001450">
    <property type="protein sequence ID" value="CAD8826639.1"/>
    <property type="molecule type" value="Transcribed_RNA"/>
</dbReference>
<evidence type="ECO:0000256" key="4">
    <source>
        <dbReference type="ARBA" id="ARBA00022777"/>
    </source>
</evidence>
<protein>
    <recommendedName>
        <fullName evidence="11">Protein kinase domain-containing protein</fullName>
    </recommendedName>
</protein>
<evidence type="ECO:0000256" key="10">
    <source>
        <dbReference type="SAM" id="MobiDB-lite"/>
    </source>
</evidence>
<name>A0A7S1EVT4_NOCSC</name>
<feature type="binding site" evidence="7">
    <location>
        <position position="261"/>
    </location>
    <ligand>
        <name>ATP</name>
        <dbReference type="ChEBI" id="CHEBI:30616"/>
    </ligand>
</feature>
<keyword evidence="3 7" id="KW-0547">Nucleotide-binding</keyword>
<evidence type="ECO:0000259" key="11">
    <source>
        <dbReference type="PROSITE" id="PS50011"/>
    </source>
</evidence>
<dbReference type="Gene3D" id="1.10.510.10">
    <property type="entry name" value="Transferase(Phosphotransferase) domain 1"/>
    <property type="match status" value="1"/>
</dbReference>
<evidence type="ECO:0000256" key="1">
    <source>
        <dbReference type="ARBA" id="ARBA00022527"/>
    </source>
</evidence>
<dbReference type="GO" id="GO:0004674">
    <property type="term" value="F:protein serine/threonine kinase activity"/>
    <property type="evidence" value="ECO:0007669"/>
    <property type="project" value="UniProtKB-KW"/>
</dbReference>
<evidence type="ECO:0000256" key="3">
    <source>
        <dbReference type="ARBA" id="ARBA00022741"/>
    </source>
</evidence>
<feature type="active site" description="Proton acceptor" evidence="6">
    <location>
        <position position="243"/>
    </location>
</feature>
<keyword evidence="4" id="KW-0418">Kinase</keyword>
<dbReference type="InterPro" id="IPR008271">
    <property type="entry name" value="Ser/Thr_kinase_AS"/>
</dbReference>
<feature type="compositionally biased region" description="Basic and acidic residues" evidence="10">
    <location>
        <begin position="588"/>
        <end position="598"/>
    </location>
</feature>
<dbReference type="PROSITE" id="PS50011">
    <property type="entry name" value="PROTEIN_KINASE_DOM"/>
    <property type="match status" value="1"/>
</dbReference>